<dbReference type="EMBL" id="OOIL02001755">
    <property type="protein sequence ID" value="VFQ77959.1"/>
    <property type="molecule type" value="Genomic_DNA"/>
</dbReference>
<reference evidence="1 2" key="1">
    <citation type="submission" date="2018-04" db="EMBL/GenBank/DDBJ databases">
        <authorList>
            <person name="Vogel A."/>
        </authorList>
    </citation>
    <scope>NUCLEOTIDE SEQUENCE [LARGE SCALE GENOMIC DNA]</scope>
</reference>
<proteinExistence type="predicted"/>
<protein>
    <submittedName>
        <fullName evidence="1">Uncharacterized protein</fullName>
    </submittedName>
</protein>
<gene>
    <name evidence="1" type="ORF">CCAM_LOCUS19735</name>
</gene>
<name>A0A484LNR4_9ASTE</name>
<sequence>MEPNPIQTKKRADHCSFPSPFFSPALDLLHGNWTATALYVDGSNQARRRFQILRTATRCATVLCEIGRRRGAFLCPATIEAKTGTAIYLLLLRFPALW</sequence>
<evidence type="ECO:0000313" key="1">
    <source>
        <dbReference type="EMBL" id="VFQ77959.1"/>
    </source>
</evidence>
<keyword evidence="2" id="KW-1185">Reference proteome</keyword>
<organism evidence="1 2">
    <name type="scientific">Cuscuta campestris</name>
    <dbReference type="NCBI Taxonomy" id="132261"/>
    <lineage>
        <taxon>Eukaryota</taxon>
        <taxon>Viridiplantae</taxon>
        <taxon>Streptophyta</taxon>
        <taxon>Embryophyta</taxon>
        <taxon>Tracheophyta</taxon>
        <taxon>Spermatophyta</taxon>
        <taxon>Magnoliopsida</taxon>
        <taxon>eudicotyledons</taxon>
        <taxon>Gunneridae</taxon>
        <taxon>Pentapetalae</taxon>
        <taxon>asterids</taxon>
        <taxon>lamiids</taxon>
        <taxon>Solanales</taxon>
        <taxon>Convolvulaceae</taxon>
        <taxon>Cuscuteae</taxon>
        <taxon>Cuscuta</taxon>
        <taxon>Cuscuta subgen. Grammica</taxon>
        <taxon>Cuscuta sect. Cleistogrammica</taxon>
    </lineage>
</organism>
<dbReference type="AlphaFoldDB" id="A0A484LNR4"/>
<accession>A0A484LNR4</accession>
<evidence type="ECO:0000313" key="2">
    <source>
        <dbReference type="Proteomes" id="UP000595140"/>
    </source>
</evidence>
<dbReference type="Proteomes" id="UP000595140">
    <property type="component" value="Unassembled WGS sequence"/>
</dbReference>